<keyword evidence="2" id="KW-1185">Reference proteome</keyword>
<evidence type="ECO:0000313" key="1">
    <source>
        <dbReference type="EMBL" id="KAJ0054007.1"/>
    </source>
</evidence>
<dbReference type="EMBL" id="CM047736">
    <property type="protein sequence ID" value="KAJ0054007.1"/>
    <property type="molecule type" value="Genomic_DNA"/>
</dbReference>
<protein>
    <submittedName>
        <fullName evidence="1">Uncharacterized protein</fullName>
    </submittedName>
</protein>
<reference evidence="2" key="1">
    <citation type="journal article" date="2023" name="G3 (Bethesda)">
        <title>Genome assembly and association tests identify interacting loci associated with vigor, precocity, and sex in interspecific pistachio rootstocks.</title>
        <authorList>
            <person name="Palmer W."/>
            <person name="Jacygrad E."/>
            <person name="Sagayaradj S."/>
            <person name="Cavanaugh K."/>
            <person name="Han R."/>
            <person name="Bertier L."/>
            <person name="Beede B."/>
            <person name="Kafkas S."/>
            <person name="Golino D."/>
            <person name="Preece J."/>
            <person name="Michelmore R."/>
        </authorList>
    </citation>
    <scope>NUCLEOTIDE SEQUENCE [LARGE SCALE GENOMIC DNA]</scope>
</reference>
<organism evidence="1 2">
    <name type="scientific">Pistacia integerrima</name>
    <dbReference type="NCBI Taxonomy" id="434235"/>
    <lineage>
        <taxon>Eukaryota</taxon>
        <taxon>Viridiplantae</taxon>
        <taxon>Streptophyta</taxon>
        <taxon>Embryophyta</taxon>
        <taxon>Tracheophyta</taxon>
        <taxon>Spermatophyta</taxon>
        <taxon>Magnoliopsida</taxon>
        <taxon>eudicotyledons</taxon>
        <taxon>Gunneridae</taxon>
        <taxon>Pentapetalae</taxon>
        <taxon>rosids</taxon>
        <taxon>malvids</taxon>
        <taxon>Sapindales</taxon>
        <taxon>Anacardiaceae</taxon>
        <taxon>Pistacia</taxon>
    </lineage>
</organism>
<gene>
    <name evidence="1" type="ORF">Pint_02259</name>
</gene>
<evidence type="ECO:0000313" key="2">
    <source>
        <dbReference type="Proteomes" id="UP001163603"/>
    </source>
</evidence>
<comment type="caution">
    <text evidence="1">The sequence shown here is derived from an EMBL/GenBank/DDBJ whole genome shotgun (WGS) entry which is preliminary data.</text>
</comment>
<sequence>MNIYHVSVDSKTEIVSEFDVMGYLTQSLAGKEMERKPSSSSTKIERKIIEKNRRNYMKNLYNNLNSLLPNRSCKEALPLPDQIDEAINYIKSLEGKLQECNVKKENLMGRKRSYACTNSPATLAASSKPPKIEIHEMGSTLEVVLTTSVDNQFIFYEVIRILQEDGAEVVNANCSTVGNTIFQVIHAEMGDRMFSFGAAKITERLNQFVLGSTSEVELQSPELWNFAIDPECWDF</sequence>
<proteinExistence type="predicted"/>
<dbReference type="Proteomes" id="UP001163603">
    <property type="component" value="Chromosome 1"/>
</dbReference>
<accession>A0ACC0ZQL1</accession>
<name>A0ACC0ZQL1_9ROSI</name>